<dbReference type="AlphaFoldDB" id="A0A161RJT0"/>
<evidence type="ECO:0000313" key="9">
    <source>
        <dbReference type="EMBL" id="KZE38518.1"/>
    </source>
</evidence>
<dbReference type="GO" id="GO:0005886">
    <property type="term" value="C:plasma membrane"/>
    <property type="evidence" value="ECO:0007669"/>
    <property type="project" value="UniProtKB-SubCell"/>
</dbReference>
<feature type="transmembrane region" description="Helical" evidence="7">
    <location>
        <begin position="112"/>
        <end position="132"/>
    </location>
</feature>
<protein>
    <recommendedName>
        <fullName evidence="8">Threonine/serine exporter-like N-terminal domain-containing protein</fullName>
    </recommendedName>
</protein>
<dbReference type="InterPro" id="IPR050539">
    <property type="entry name" value="ThrE_Dicarb/AminoAcid_Exp"/>
</dbReference>
<reference evidence="9 10" key="1">
    <citation type="submission" date="2016-01" db="EMBL/GenBank/DDBJ databases">
        <title>Whole genome sequencing of Bhargavaea cecembensis T14.</title>
        <authorList>
            <person name="Hong K.W."/>
        </authorList>
    </citation>
    <scope>NUCLEOTIDE SEQUENCE [LARGE SCALE GENOMIC DNA]</scope>
    <source>
        <strain evidence="9 10">T14</strain>
    </source>
</reference>
<feature type="domain" description="Threonine/serine exporter-like N-terminal" evidence="8">
    <location>
        <begin position="12"/>
        <end position="248"/>
    </location>
</feature>
<dbReference type="EMBL" id="LQNT01000009">
    <property type="protein sequence ID" value="KZE38518.1"/>
    <property type="molecule type" value="Genomic_DNA"/>
</dbReference>
<feature type="transmembrane region" description="Helical" evidence="7">
    <location>
        <begin position="138"/>
        <end position="154"/>
    </location>
</feature>
<evidence type="ECO:0000256" key="4">
    <source>
        <dbReference type="ARBA" id="ARBA00022989"/>
    </source>
</evidence>
<keyword evidence="5 7" id="KW-0472">Membrane</keyword>
<dbReference type="Proteomes" id="UP000076490">
    <property type="component" value="Unassembled WGS sequence"/>
</dbReference>
<dbReference type="OrthoDB" id="9813917at2"/>
<name>A0A161RJT0_9BACL</name>
<proteinExistence type="inferred from homology"/>
<comment type="subcellular location">
    <subcellularLocation>
        <location evidence="1">Cell membrane</location>
        <topology evidence="1">Multi-pass membrane protein</topology>
    </subcellularLocation>
</comment>
<keyword evidence="4 7" id="KW-1133">Transmembrane helix</keyword>
<dbReference type="RefSeq" id="WP_063180088.1">
    <property type="nucleotide sequence ID" value="NZ_LQNT01000009.1"/>
</dbReference>
<sequence>MNDAREEMGIDACLLAGRLMMEAGAETYRVDDTMTRMAASLDMDGADSFTTSTGIIFSPGGQRRVKLTSIRKRATNLEKIARVNAISRLLSSGDMTLEEAYGELRKVERGNFMFPFPLQVLAAAVASASFLVLFGGDWQNMLFAFFVGGIGFVVSEKFHEKTRVKFFSEFTGSAVIGLLSLASVRAGLGSQLDIIIIASVMPLVPGLLITNAIRDLMSGHFMAGISKGAEAFLTAFAIGSGIALILSFQGVGM</sequence>
<evidence type="ECO:0000256" key="6">
    <source>
        <dbReference type="ARBA" id="ARBA00034125"/>
    </source>
</evidence>
<comment type="caution">
    <text evidence="9">The sequence shown here is derived from an EMBL/GenBank/DDBJ whole genome shotgun (WGS) entry which is preliminary data.</text>
</comment>
<evidence type="ECO:0000259" key="8">
    <source>
        <dbReference type="Pfam" id="PF06738"/>
    </source>
</evidence>
<comment type="similarity">
    <text evidence="6">Belongs to the ThrE exporter (TC 2.A.79) family.</text>
</comment>
<dbReference type="InterPro" id="IPR010619">
    <property type="entry name" value="ThrE-like_N"/>
</dbReference>
<evidence type="ECO:0000256" key="5">
    <source>
        <dbReference type="ARBA" id="ARBA00023136"/>
    </source>
</evidence>
<feature type="transmembrane region" description="Helical" evidence="7">
    <location>
        <begin position="166"/>
        <end position="188"/>
    </location>
</feature>
<accession>A0A161RJT0</accession>
<feature type="transmembrane region" description="Helical" evidence="7">
    <location>
        <begin position="194"/>
        <end position="210"/>
    </location>
</feature>
<evidence type="ECO:0000313" key="10">
    <source>
        <dbReference type="Proteomes" id="UP000076490"/>
    </source>
</evidence>
<organism evidence="9 10">
    <name type="scientific">Bhargavaea cecembensis</name>
    <dbReference type="NCBI Taxonomy" id="394098"/>
    <lineage>
        <taxon>Bacteria</taxon>
        <taxon>Bacillati</taxon>
        <taxon>Bacillota</taxon>
        <taxon>Bacilli</taxon>
        <taxon>Bacillales</taxon>
        <taxon>Caryophanaceae</taxon>
        <taxon>Bhargavaea</taxon>
    </lineage>
</organism>
<gene>
    <name evidence="9" type="ORF">AV656_06325</name>
</gene>
<evidence type="ECO:0000256" key="7">
    <source>
        <dbReference type="SAM" id="Phobius"/>
    </source>
</evidence>
<dbReference type="GO" id="GO:0022857">
    <property type="term" value="F:transmembrane transporter activity"/>
    <property type="evidence" value="ECO:0007669"/>
    <property type="project" value="InterPro"/>
</dbReference>
<evidence type="ECO:0000256" key="2">
    <source>
        <dbReference type="ARBA" id="ARBA00022475"/>
    </source>
</evidence>
<dbReference type="PANTHER" id="PTHR34390:SF2">
    <property type="entry name" value="SUCCINATE TRANSPORTER SUBUNIT YJJP-RELATED"/>
    <property type="match status" value="1"/>
</dbReference>
<dbReference type="GO" id="GO:0015744">
    <property type="term" value="P:succinate transport"/>
    <property type="evidence" value="ECO:0007669"/>
    <property type="project" value="TreeGrafter"/>
</dbReference>
<keyword evidence="2" id="KW-1003">Cell membrane</keyword>
<keyword evidence="3 7" id="KW-0812">Transmembrane</keyword>
<feature type="transmembrane region" description="Helical" evidence="7">
    <location>
        <begin position="231"/>
        <end position="251"/>
    </location>
</feature>
<evidence type="ECO:0000256" key="1">
    <source>
        <dbReference type="ARBA" id="ARBA00004651"/>
    </source>
</evidence>
<dbReference type="PANTHER" id="PTHR34390">
    <property type="entry name" value="UPF0442 PROTEIN YJJB-RELATED"/>
    <property type="match status" value="1"/>
</dbReference>
<evidence type="ECO:0000256" key="3">
    <source>
        <dbReference type="ARBA" id="ARBA00022692"/>
    </source>
</evidence>
<dbReference type="Pfam" id="PF06738">
    <property type="entry name" value="ThrE"/>
    <property type="match status" value="1"/>
</dbReference>